<name>A0A0W7X9J4_9ACTN</name>
<evidence type="ECO:0000313" key="2">
    <source>
        <dbReference type="EMBL" id="KUF19582.1"/>
    </source>
</evidence>
<dbReference type="Proteomes" id="UP000054804">
    <property type="component" value="Unassembled WGS sequence"/>
</dbReference>
<reference evidence="2 3" key="1">
    <citation type="submission" date="2015-12" db="EMBL/GenBank/DDBJ databases">
        <title>Draft genome sequence of Streptomyces silvensis ATCC 53525, a producer of novel hormone antagonists.</title>
        <authorList>
            <person name="Johnston C.W."/>
            <person name="Li Y."/>
            <person name="Magarvey N.A."/>
        </authorList>
    </citation>
    <scope>NUCLEOTIDE SEQUENCE [LARGE SCALE GENOMIC DNA]</scope>
    <source>
        <strain evidence="2 3">ATCC 53525</strain>
    </source>
</reference>
<dbReference type="AlphaFoldDB" id="A0A0W7X9J4"/>
<organism evidence="2 3">
    <name type="scientific">Streptomyces silvensis</name>
    <dbReference type="NCBI Taxonomy" id="1765722"/>
    <lineage>
        <taxon>Bacteria</taxon>
        <taxon>Bacillati</taxon>
        <taxon>Actinomycetota</taxon>
        <taxon>Actinomycetes</taxon>
        <taxon>Kitasatosporales</taxon>
        <taxon>Streptomycetaceae</taxon>
        <taxon>Streptomyces</taxon>
    </lineage>
</organism>
<dbReference type="OrthoDB" id="3268708at2"/>
<dbReference type="InterPro" id="IPR021145">
    <property type="entry name" value="Portal_protein_SPP1_Gp6-like"/>
</dbReference>
<dbReference type="RefSeq" id="WP_058846086.1">
    <property type="nucleotide sequence ID" value="NZ_LOCL01000026.1"/>
</dbReference>
<gene>
    <name evidence="2" type="ORF">AT728_04200</name>
</gene>
<dbReference type="EMBL" id="LOCL01000026">
    <property type="protein sequence ID" value="KUF19582.1"/>
    <property type="molecule type" value="Genomic_DNA"/>
</dbReference>
<comment type="caution">
    <text evidence="2">The sequence shown here is derived from an EMBL/GenBank/DDBJ whole genome shotgun (WGS) entry which is preliminary data.</text>
</comment>
<proteinExistence type="predicted"/>
<sequence>MALPENGAAWPPPQWAPYYAEMRLDDAWYSGDRRRLARYYGEHDAAPSRRGPFNRRREQPARSRRHRLHVPLASDIASVSAHLLFSDMPSLTVEDTATQERLETLVDEGQIQQALHAGAEQGAALSGIYLRATWDRALVDRPIFSVVQPDNVAPEFRWGMLRAATLWRDLSGSTASTVFRHVERHEVGRILHGLYEGTPDNLGRAVPLAEHPETADLAGSLGEDGVSVETGITDLTIAYAPNIGPNRLHRSSPMGRSDFQSIRDEFEALDDVWTSWMRDIRLARARLIVPDGYLRDYGPGQGAGFDDDREVWHSLKMPPNEGSAITLNQFAIRVEEHQRTSEALTRQATQSAGYSAQSFGLDASGGAPITATEVDSRDALSMVTRKKKIGYMRPAVAHILHVLLQLDAVHFGRRITPERPLVEFGDGVAESEQSTATTLDLLARAGAVSTKTKVKILHPEWDDTDVQAEVAAILRETGAADSPDPGGTYPLAA</sequence>
<evidence type="ECO:0000313" key="3">
    <source>
        <dbReference type="Proteomes" id="UP000054804"/>
    </source>
</evidence>
<evidence type="ECO:0000256" key="1">
    <source>
        <dbReference type="SAM" id="MobiDB-lite"/>
    </source>
</evidence>
<keyword evidence="3" id="KW-1185">Reference proteome</keyword>
<feature type="region of interest" description="Disordered" evidence="1">
    <location>
        <begin position="45"/>
        <end position="65"/>
    </location>
</feature>
<accession>A0A0W7X9J4</accession>
<dbReference type="STRING" id="1765722.AT728_04200"/>
<dbReference type="Pfam" id="PF05133">
    <property type="entry name" value="SPP1_portal"/>
    <property type="match status" value="1"/>
</dbReference>
<protein>
    <submittedName>
        <fullName evidence="2">Phage capsid protein</fullName>
    </submittedName>
</protein>